<reference evidence="2" key="1">
    <citation type="journal article" date="2019" name="Int. J. Syst. Evol. Microbiol.">
        <title>The Global Catalogue of Microorganisms (GCM) 10K type strain sequencing project: providing services to taxonomists for standard genome sequencing and annotation.</title>
        <authorList>
            <consortium name="The Broad Institute Genomics Platform"/>
            <consortium name="The Broad Institute Genome Sequencing Center for Infectious Disease"/>
            <person name="Wu L."/>
            <person name="Ma J."/>
        </authorList>
    </citation>
    <scope>NUCLEOTIDE SEQUENCE [LARGE SCALE GENOMIC DNA]</scope>
    <source>
        <strain evidence="2">JCM 18657</strain>
    </source>
</reference>
<organism evidence="1 2">
    <name type="scientific">Paenibacillus thermoaerophilus</name>
    <dbReference type="NCBI Taxonomy" id="1215385"/>
    <lineage>
        <taxon>Bacteria</taxon>
        <taxon>Bacillati</taxon>
        <taxon>Bacillota</taxon>
        <taxon>Bacilli</taxon>
        <taxon>Bacillales</taxon>
        <taxon>Paenibacillaceae</taxon>
        <taxon>Paenibacillus</taxon>
    </lineage>
</organism>
<dbReference type="SUPFAM" id="SSF63829">
    <property type="entry name" value="Calcium-dependent phosphotriesterase"/>
    <property type="match status" value="1"/>
</dbReference>
<evidence type="ECO:0000313" key="2">
    <source>
        <dbReference type="Proteomes" id="UP001596528"/>
    </source>
</evidence>
<dbReference type="Gene3D" id="2.130.10.10">
    <property type="entry name" value="YVTN repeat-like/Quinoprotein amine dehydrogenase"/>
    <property type="match status" value="1"/>
</dbReference>
<evidence type="ECO:0008006" key="3">
    <source>
        <dbReference type="Google" id="ProtNLM"/>
    </source>
</evidence>
<protein>
    <recommendedName>
        <fullName evidence="3">Sugar lactone lactonase YvrE</fullName>
    </recommendedName>
</protein>
<sequence>MPKIDGGGRGTMGGRTGDIRMIGVPVMAEETRSAAVCASPAGEVRVVVAARGFLLSVNPATGRCEQHPFPGGLVDYPFASLSTGEGMFHTGAGRQWMVFDPFAGSYRHAIVPAPDEEIVGMSFAEDGQGFVYATTYPGCRLLRFDPRGGRVEALGRLDERQKYAMSLAVDRHGWVYAGIGTERPSIAAWDPKRRSIGTLAEQPDGAAGSAQVHTGADGEAYGRLREGAPWFRLRNGEMIPVDEADVSPSLYTGSGYNKLHRQLPGDERIAEVNLSDRELTLEAAGTGTAAGKNRRTIALRYETEGTMLSPLALGPDGLIYGTSNHPLHFYTYDPRTGDLRNYGGRAVEYGGGGNICAYAAVGPYLAGAAYAGGHIHVLDTRRPVTAGAEEGSPRNPVRAGSYPDIHRPRAAAAHPGGEYAVFGGFPGYGCVGGGLCLFHVPSMSGTVMTHQEVVPYQSTMGLAFMDEHRLFGCTSIETPGGAEPLADQAELYLLDWRSRKVVRRWTPVPGAREISLLAADRRGLLHAVTGDAVYFAFDPEAERVVRRLDLSRWGKPVRQGLLTMADGDGEERVYGLLSGAVFRISAADGRLDILAEPELPITAGMAITGGNLFFASGSRLASLCLT</sequence>
<evidence type="ECO:0000313" key="1">
    <source>
        <dbReference type="EMBL" id="MFC7749208.1"/>
    </source>
</evidence>
<comment type="caution">
    <text evidence="1">The sequence shown here is derived from an EMBL/GenBank/DDBJ whole genome shotgun (WGS) entry which is preliminary data.</text>
</comment>
<dbReference type="RefSeq" id="WP_138788882.1">
    <property type="nucleotide sequence ID" value="NZ_JBHTGQ010000010.1"/>
</dbReference>
<keyword evidence="2" id="KW-1185">Reference proteome</keyword>
<dbReference type="SUPFAM" id="SSF69322">
    <property type="entry name" value="Tricorn protease domain 2"/>
    <property type="match status" value="1"/>
</dbReference>
<accession>A0ABW2V1U6</accession>
<dbReference type="Proteomes" id="UP001596528">
    <property type="component" value="Unassembled WGS sequence"/>
</dbReference>
<name>A0ABW2V1U6_9BACL</name>
<gene>
    <name evidence="1" type="ORF">ACFQWB_04530</name>
</gene>
<proteinExistence type="predicted"/>
<dbReference type="EMBL" id="JBHTGQ010000010">
    <property type="protein sequence ID" value="MFC7749208.1"/>
    <property type="molecule type" value="Genomic_DNA"/>
</dbReference>
<dbReference type="InterPro" id="IPR015943">
    <property type="entry name" value="WD40/YVTN_repeat-like_dom_sf"/>
</dbReference>